<dbReference type="EMBL" id="NTJD01000004">
    <property type="protein sequence ID" value="PCD76835.1"/>
    <property type="molecule type" value="Genomic_DNA"/>
</dbReference>
<dbReference type="InterPro" id="IPR008258">
    <property type="entry name" value="Transglycosylase_SLT_dom_1"/>
</dbReference>
<evidence type="ECO:0000259" key="3">
    <source>
        <dbReference type="Pfam" id="PF01464"/>
    </source>
</evidence>
<dbReference type="RefSeq" id="WP_096432553.1">
    <property type="nucleotide sequence ID" value="NZ_NTJD01000004.1"/>
</dbReference>
<comment type="similarity">
    <text evidence="2">Belongs to the virb1 family.</text>
</comment>
<dbReference type="PANTHER" id="PTHR37423">
    <property type="entry name" value="SOLUBLE LYTIC MUREIN TRANSGLYCOSYLASE-RELATED"/>
    <property type="match status" value="1"/>
</dbReference>
<feature type="domain" description="Transglycosylase SLT" evidence="3">
    <location>
        <begin position="94"/>
        <end position="198"/>
    </location>
</feature>
<gene>
    <name evidence="4" type="ORF">CLN94_06985</name>
</gene>
<dbReference type="SUPFAM" id="SSF53955">
    <property type="entry name" value="Lysozyme-like"/>
    <property type="match status" value="1"/>
</dbReference>
<comment type="caution">
    <text evidence="4">The sequence shown here is derived from an EMBL/GenBank/DDBJ whole genome shotgun (WGS) entry which is preliminary data.</text>
</comment>
<keyword evidence="5" id="KW-1185">Reference proteome</keyword>
<name>A0A2A4CQF4_9RHOB</name>
<dbReference type="Gene3D" id="1.10.530.10">
    <property type="match status" value="1"/>
</dbReference>
<dbReference type="AlphaFoldDB" id="A0A2A4CQF4"/>
<dbReference type="Pfam" id="PF01464">
    <property type="entry name" value="SLT"/>
    <property type="match status" value="1"/>
</dbReference>
<evidence type="ECO:0000256" key="2">
    <source>
        <dbReference type="ARBA" id="ARBA00009387"/>
    </source>
</evidence>
<dbReference type="CDD" id="cd00254">
    <property type="entry name" value="LT-like"/>
    <property type="match status" value="1"/>
</dbReference>
<evidence type="ECO:0000313" key="4">
    <source>
        <dbReference type="EMBL" id="PCD76835.1"/>
    </source>
</evidence>
<proteinExistence type="inferred from homology"/>
<dbReference type="InterPro" id="IPR023346">
    <property type="entry name" value="Lysozyme-like_dom_sf"/>
</dbReference>
<sequence>MTRRAGFLQGAASFVLIAALAVPAAAEGLRLSGSSSKSSAGAVLAGKMRVLDTRAAGQYENSTRLQPGGAKAALSTASLPSYKGNYRGAYLGAAKEAAARHGVPADLFLRLVQQESGWNPKARSHAGALGLAQLMPGTAAKLGVNPHDPHQNLDGGARYLRMMYNRFGSWRLALAAYNAGPEAVAKYNGIPPYRETRNYVRAILGS</sequence>
<dbReference type="Proteomes" id="UP000243507">
    <property type="component" value="Unassembled WGS sequence"/>
</dbReference>
<reference evidence="4 5" key="1">
    <citation type="submission" date="2017-09" db="EMBL/GenBank/DDBJ databases">
        <title>A multilocus sequence analysis scheme for characterization of bacteria in the genus Thioclava.</title>
        <authorList>
            <person name="Liu Y."/>
            <person name="Shao Z."/>
        </authorList>
    </citation>
    <scope>NUCLEOTIDE SEQUENCE [LARGE SCALE GENOMIC DNA]</scope>
    <source>
        <strain evidence="4 5">CAU 1312</strain>
    </source>
</reference>
<dbReference type="OrthoDB" id="9815002at2"/>
<dbReference type="PANTHER" id="PTHR37423:SF2">
    <property type="entry name" value="MEMBRANE-BOUND LYTIC MUREIN TRANSGLYCOSYLASE C"/>
    <property type="match status" value="1"/>
</dbReference>
<accession>A0A2A4CQF4</accession>
<evidence type="ECO:0000256" key="1">
    <source>
        <dbReference type="ARBA" id="ARBA00007734"/>
    </source>
</evidence>
<comment type="similarity">
    <text evidence="1">Belongs to the transglycosylase Slt family.</text>
</comment>
<organism evidence="4 5">
    <name type="scientific">Pseudothioclava arenosa</name>
    <dbReference type="NCBI Taxonomy" id="1795308"/>
    <lineage>
        <taxon>Bacteria</taxon>
        <taxon>Pseudomonadati</taxon>
        <taxon>Pseudomonadota</taxon>
        <taxon>Alphaproteobacteria</taxon>
        <taxon>Rhodobacterales</taxon>
        <taxon>Paracoccaceae</taxon>
        <taxon>Pseudothioclava</taxon>
    </lineage>
</organism>
<evidence type="ECO:0000313" key="5">
    <source>
        <dbReference type="Proteomes" id="UP000243507"/>
    </source>
</evidence>
<protein>
    <submittedName>
        <fullName evidence="4">Lytic transglycosylase</fullName>
    </submittedName>
</protein>